<dbReference type="GO" id="GO:0006446">
    <property type="term" value="P:regulation of translational initiation"/>
    <property type="evidence" value="ECO:0007669"/>
    <property type="project" value="TreeGrafter"/>
</dbReference>
<proteinExistence type="inferred from homology"/>
<dbReference type="InterPro" id="IPR020568">
    <property type="entry name" value="Ribosomal_Su5_D2-typ_SF"/>
</dbReference>
<gene>
    <name evidence="3" type="ORF">BJ878DRAFT_462833</name>
</gene>
<comment type="caution">
    <text evidence="3">The sequence shown here is derived from an EMBL/GenBank/DDBJ whole genome shotgun (WGS) entry which is preliminary data.</text>
</comment>
<dbReference type="PANTHER" id="PTHR16301:SF4">
    <property type="entry name" value="IMPACT N-TERMINAL DOMAIN-CONTAINING PROTEIN"/>
    <property type="match status" value="1"/>
</dbReference>
<name>A0A9P8CFD4_9HELO</name>
<dbReference type="GO" id="GO:0005737">
    <property type="term" value="C:cytoplasm"/>
    <property type="evidence" value="ECO:0007669"/>
    <property type="project" value="TreeGrafter"/>
</dbReference>
<dbReference type="SUPFAM" id="SSF54211">
    <property type="entry name" value="Ribosomal protein S5 domain 2-like"/>
    <property type="match status" value="1"/>
</dbReference>
<evidence type="ECO:0000313" key="3">
    <source>
        <dbReference type="EMBL" id="KAG9243211.1"/>
    </source>
</evidence>
<organism evidence="3 4">
    <name type="scientific">Calycina marina</name>
    <dbReference type="NCBI Taxonomy" id="1763456"/>
    <lineage>
        <taxon>Eukaryota</taxon>
        <taxon>Fungi</taxon>
        <taxon>Dikarya</taxon>
        <taxon>Ascomycota</taxon>
        <taxon>Pezizomycotina</taxon>
        <taxon>Leotiomycetes</taxon>
        <taxon>Helotiales</taxon>
        <taxon>Pezizellaceae</taxon>
        <taxon>Calycina</taxon>
    </lineage>
</organism>
<dbReference type="OrthoDB" id="514070at2759"/>
<sequence>MSAQDNLQALLRLLTTGRNKLTMIAAMGRVKALRAADLADLKYSIAAIATADLEIISKAINDTKAAKSLQAACKMQVKDPNKKRPAESSLLSAPKRTKSIFELAPELQTPHDIEAALALPQPSEDEEAISNCSVYTNRAPLVLAFAVSLLKYTMSEQPLSSRLSLGQAVVSLNSRTKAANLGLDKESTAKKDGWGTGQPRIRILGREVHILKRGDYDWKTKDEESEVKPPVKTFSMFGTEKKEHHEWTVSVTVTSKKSTFVARSIAVSSPGEARSELQKLMASNAELREASHNITAWRVPRDQGGIIEESNDDGECGGGRHILEVMKSSDIVGALLVVTRWYGGIMLGTDRWRLMTQVSQDTLSQRLRITGIVGAEPLWGLDLDSMQNKDSLVGGASADMPIYRPEGARTYLLKSFPNPPPIATGENSTKKKQTAAEQERELERNLSLLLGALDKLFASWVEQINRDELDRRAWAWYVKVRPDIQSGVAGWGGKAEVKLSSILDLRRSA</sequence>
<dbReference type="Proteomes" id="UP000887226">
    <property type="component" value="Unassembled WGS sequence"/>
</dbReference>
<dbReference type="InterPro" id="IPR001498">
    <property type="entry name" value="Impact_N"/>
</dbReference>
<feature type="domain" description="Impact N-terminal" evidence="2">
    <location>
        <begin position="256"/>
        <end position="362"/>
    </location>
</feature>
<evidence type="ECO:0000256" key="1">
    <source>
        <dbReference type="ARBA" id="ARBA00007665"/>
    </source>
</evidence>
<dbReference type="GO" id="GO:0140469">
    <property type="term" value="P:GCN2-mediated signaling"/>
    <property type="evidence" value="ECO:0007669"/>
    <property type="project" value="TreeGrafter"/>
</dbReference>
<dbReference type="PROSITE" id="PS00910">
    <property type="entry name" value="UPF0029"/>
    <property type="match status" value="1"/>
</dbReference>
<keyword evidence="4" id="KW-1185">Reference proteome</keyword>
<dbReference type="AlphaFoldDB" id="A0A9P8CFD4"/>
<accession>A0A9P8CFD4</accession>
<dbReference type="Gene3D" id="3.30.230.30">
    <property type="entry name" value="Impact, N-terminal domain"/>
    <property type="match status" value="1"/>
</dbReference>
<evidence type="ECO:0000313" key="4">
    <source>
        <dbReference type="Proteomes" id="UP000887226"/>
    </source>
</evidence>
<reference evidence="3" key="1">
    <citation type="journal article" date="2021" name="IMA Fungus">
        <title>Genomic characterization of three marine fungi, including Emericellopsis atlantica sp. nov. with signatures of a generalist lifestyle and marine biomass degradation.</title>
        <authorList>
            <person name="Hagestad O.C."/>
            <person name="Hou L."/>
            <person name="Andersen J.H."/>
            <person name="Hansen E.H."/>
            <person name="Altermark B."/>
            <person name="Li C."/>
            <person name="Kuhnert E."/>
            <person name="Cox R.J."/>
            <person name="Crous P.W."/>
            <person name="Spatafora J.W."/>
            <person name="Lail K."/>
            <person name="Amirebrahimi M."/>
            <person name="Lipzen A."/>
            <person name="Pangilinan J."/>
            <person name="Andreopoulos W."/>
            <person name="Hayes R.D."/>
            <person name="Ng V."/>
            <person name="Grigoriev I.V."/>
            <person name="Jackson S.A."/>
            <person name="Sutton T.D.S."/>
            <person name="Dobson A.D.W."/>
            <person name="Rama T."/>
        </authorList>
    </citation>
    <scope>NUCLEOTIDE SEQUENCE</scope>
    <source>
        <strain evidence="3">TRa3180A</strain>
    </source>
</reference>
<protein>
    <recommendedName>
        <fullName evidence="2">Impact N-terminal domain-containing protein</fullName>
    </recommendedName>
</protein>
<dbReference type="InterPro" id="IPR020569">
    <property type="entry name" value="UPF0029_Impact_CS"/>
</dbReference>
<comment type="similarity">
    <text evidence="1">Belongs to the IMPACT family.</text>
</comment>
<dbReference type="Pfam" id="PF01205">
    <property type="entry name" value="Impact_N"/>
    <property type="match status" value="1"/>
</dbReference>
<dbReference type="PANTHER" id="PTHR16301">
    <property type="entry name" value="IMPACT-RELATED"/>
    <property type="match status" value="1"/>
</dbReference>
<dbReference type="EMBL" id="MU253997">
    <property type="protein sequence ID" value="KAG9243211.1"/>
    <property type="molecule type" value="Genomic_DNA"/>
</dbReference>
<dbReference type="InterPro" id="IPR036956">
    <property type="entry name" value="Impact_N_sf"/>
</dbReference>
<dbReference type="InterPro" id="IPR023582">
    <property type="entry name" value="Impact"/>
</dbReference>
<evidence type="ECO:0000259" key="2">
    <source>
        <dbReference type="Pfam" id="PF01205"/>
    </source>
</evidence>